<dbReference type="EMBL" id="MBFR01000131">
    <property type="protein sequence ID" value="PVU93355.1"/>
    <property type="molecule type" value="Genomic_DNA"/>
</dbReference>
<protein>
    <submittedName>
        <fullName evidence="1">Uncharacterized protein</fullName>
    </submittedName>
</protein>
<comment type="caution">
    <text evidence="1">The sequence shown here is derived from an EMBL/GenBank/DDBJ whole genome shotgun (WGS) entry which is preliminary data.</text>
</comment>
<dbReference type="OrthoDB" id="5547466at2759"/>
<dbReference type="AlphaFoldDB" id="A0A2T9YLY5"/>
<proteinExistence type="predicted"/>
<keyword evidence="2" id="KW-1185">Reference proteome</keyword>
<name>A0A2T9YLY5_9FUNG</name>
<reference evidence="1 2" key="1">
    <citation type="journal article" date="2018" name="MBio">
        <title>Comparative Genomics Reveals the Core Gene Toolbox for the Fungus-Insect Symbiosis.</title>
        <authorList>
            <person name="Wang Y."/>
            <person name="Stata M."/>
            <person name="Wang W."/>
            <person name="Stajich J.E."/>
            <person name="White M.M."/>
            <person name="Moncalvo J.M."/>
        </authorList>
    </citation>
    <scope>NUCLEOTIDE SEQUENCE [LARGE SCALE GENOMIC DNA]</scope>
    <source>
        <strain evidence="1 2">SWE-8-4</strain>
    </source>
</reference>
<accession>A0A2T9YLY5</accession>
<sequence>MSKKSVLAIYKLKKPLQLSDLVEPAKAQNYFPNTHTKAFSSNAFRNIQSRYTHPFNSIFNANHLKKKKFYNQSSRNVSFSFDKKISNDFESSVICNTESLDELIFNVSDRPECIKLLEQFGKDGDLRTSLLLAKYMLNISLIQNFSKESESTPGNIFIYKDNVILDLIFEAATKTNEYKDIIEMALMIIIEYKQNVAENNLPLPENLTAKILQIYTSARFYESPTRDLLGSSGYQFFKSAGYTLDHDFKTYSSGVLSGVIRLIGYTGNNIKLKEFYNHIDNHPCINDLELDFAISNAYTRNFILADIFYKKLIDSANDIEKLAEFARALSLAFSLVGDYNRGIKTWKQFKNKYPNFKKNDTAFIDDLIYLKIYTLSLRRLIPQIIFSENFHFNDTYRVINRRKTDFFEPKYNNSLTGWKNIALNSQLNRKDLLDLSNIKNDDIASIKFHRLVLECKILSKILYPKKIEQSDIQDSINHIKSITGKLSQEDYELILWSYVYNDDVENFKIVSMALDLLTQALKIYKTDTSNRLFIPALIVCFPNLIKKQLFAQFYRNGPFSFNLCPLTQQLLLSLHKKMLKNTNIVIKLAKQYNIPFSVEMDIIVVWSLAINLSYPQVLASIPAILLKALTPKDSHSAIIRPETALTKKFTGLNVYNYIYWILPLNHNMSSYALTTLYPQMIQEFPNAINEQSIILSLINCSTTAKDSNILFTLLNNMKESNIKVLRKVEEASIMCLFSNPKTINKGMVFLDYYINKDRLKLPKFSPAMYLVLMTNFCRVNMDLDYAEKIFSIWIYNNEKFTTFSPDFIKLLNELGLPKPILDSKNSTSLEGNSAFSECNASKVQTSQNDAFVESLDKNSVHSRINIVDKINSKKSPISGLMIILLPLLAECYLKLGLYDKASTILNFLLKTLDSSEILSNRTISWNKLAALAEIYFNKSLTDTQNQKEYFLEMVWKITENFIKLYSFATPKIMNSAKFNTFDNIRQSYNDKTKSTKNMVNDLNANNEFSTVFEIESFTDRFNMDNYLTQEWSYLVYKIASSFKNPKNDETLDKSYQICIKNDYTYSLKLIDYIVHNF</sequence>
<gene>
    <name evidence="1" type="ORF">BB561_003335</name>
</gene>
<evidence type="ECO:0000313" key="2">
    <source>
        <dbReference type="Proteomes" id="UP000245383"/>
    </source>
</evidence>
<evidence type="ECO:0000313" key="1">
    <source>
        <dbReference type="EMBL" id="PVU93355.1"/>
    </source>
</evidence>
<organism evidence="1 2">
    <name type="scientific">Smittium simulii</name>
    <dbReference type="NCBI Taxonomy" id="133385"/>
    <lineage>
        <taxon>Eukaryota</taxon>
        <taxon>Fungi</taxon>
        <taxon>Fungi incertae sedis</taxon>
        <taxon>Zoopagomycota</taxon>
        <taxon>Kickxellomycotina</taxon>
        <taxon>Harpellomycetes</taxon>
        <taxon>Harpellales</taxon>
        <taxon>Legeriomycetaceae</taxon>
        <taxon>Smittium</taxon>
    </lineage>
</organism>
<dbReference type="Proteomes" id="UP000245383">
    <property type="component" value="Unassembled WGS sequence"/>
</dbReference>